<protein>
    <submittedName>
        <fullName evidence="2">Stage II sporulation protein P</fullName>
    </submittedName>
</protein>
<evidence type="ECO:0000313" key="2">
    <source>
        <dbReference type="EMBL" id="CDI40600.1"/>
    </source>
</evidence>
<dbReference type="STRING" id="1209989.TepRe1_1090"/>
<keyword evidence="1" id="KW-1133">Transmembrane helix</keyword>
<evidence type="ECO:0000256" key="1">
    <source>
        <dbReference type="SAM" id="Phobius"/>
    </source>
</evidence>
<dbReference type="Proteomes" id="UP000010802">
    <property type="component" value="Chromosome"/>
</dbReference>
<dbReference type="EMBL" id="HF563609">
    <property type="protein sequence ID" value="CDI40600.1"/>
    <property type="molecule type" value="Genomic_DNA"/>
</dbReference>
<keyword evidence="1" id="KW-0812">Transmembrane</keyword>
<dbReference type="NCBIfam" id="TIGR02867">
    <property type="entry name" value="spore_II_P"/>
    <property type="match status" value="1"/>
</dbReference>
<name>F4LSH0_TEPAE</name>
<keyword evidence="3" id="KW-1185">Reference proteome</keyword>
<feature type="transmembrane region" description="Helical" evidence="1">
    <location>
        <begin position="15"/>
        <end position="34"/>
    </location>
</feature>
<keyword evidence="1" id="KW-0472">Membrane</keyword>
<evidence type="ECO:0000313" key="3">
    <source>
        <dbReference type="Proteomes" id="UP000010802"/>
    </source>
</evidence>
<gene>
    <name evidence="2" type="ordered locus">TEPIRE1_1190</name>
</gene>
<dbReference type="InterPro" id="IPR010897">
    <property type="entry name" value="Spore_II_P"/>
</dbReference>
<reference evidence="3" key="1">
    <citation type="journal article" date="2013" name="Genome Announc.">
        <title>First genome sequence of a syntrophic acetate-oxidizing bacterium, Tepidanaerobacter acetatoxydans strain Re1.</title>
        <authorList>
            <person name="Manzoor S."/>
            <person name="Bongcam-Rudloff E."/>
            <person name="Schnurer A."/>
            <person name="Muller B."/>
        </authorList>
    </citation>
    <scope>NUCLEOTIDE SEQUENCE [LARGE SCALE GENOMIC DNA]</scope>
    <source>
        <strain evidence="3">Re1</strain>
    </source>
</reference>
<dbReference type="eggNOG" id="COG0860">
    <property type="taxonomic scope" value="Bacteria"/>
</dbReference>
<dbReference type="KEGG" id="tep:TepRe1_1090"/>
<proteinExistence type="predicted"/>
<accession>F4LSH0</accession>
<dbReference type="AlphaFoldDB" id="F4LSH0"/>
<feature type="transmembrane region" description="Helical" evidence="1">
    <location>
        <begin position="46"/>
        <end position="65"/>
    </location>
</feature>
<dbReference type="Pfam" id="PF07454">
    <property type="entry name" value="SpoIIP"/>
    <property type="match status" value="1"/>
</dbReference>
<organism evidence="2 3">
    <name type="scientific">Tepidanaerobacter acetatoxydans (strain DSM 21804 / JCM 16047 / Re1)</name>
    <dbReference type="NCBI Taxonomy" id="1209989"/>
    <lineage>
        <taxon>Bacteria</taxon>
        <taxon>Bacillati</taxon>
        <taxon>Bacillota</taxon>
        <taxon>Clostridia</taxon>
        <taxon>Thermosediminibacterales</taxon>
        <taxon>Tepidanaerobacteraceae</taxon>
        <taxon>Tepidanaerobacter</taxon>
    </lineage>
</organism>
<dbReference type="HOGENOM" id="CLU_040895_2_0_9"/>
<sequence length="424" mass="48580">MKSVLFFNNEAKFRLIFLFLIEYAYGEDVINLIRIKVIKVKPKIKIFMLFTLICLLLLNIAATFVKNHVNHGSNSVISGSDVQIKKQKNFLHNVDNKVFKRILHISLPILDYINEVEGPSIDLKKSTSFISRTLTNIDVLNPETYFFMHLPVISLINTEMAMTPGVELPIQDSDIITENEHEPSEELPQPQINEIEDNEVEKLEPISGQPLVLIYHTHTTEAYMPSEKFNYKPRDNTYHTEDLNYTVVKVGEVMTSQLNRLKIPTMHNKTVHDIPTYMTSYANSLKTVEQILKQNPSIKIIIDLHRDAPVADPQKSREITTVKIDGTTYSRLMLVIGTDKNFPHPNWQENYQFANLLNDKLEQLYPGISRGINLRSERFNQHLSKKAILLEIGSHGNTLEESIKSAEIFAKVLADIINELSIAE</sequence>
<dbReference type="KEGG" id="tae:TepiRe1_1190"/>